<sequence>VILSEEMQRKSSGESSTSANDLTVETRGRQKNKGNHGKSKDRARSKSKSKI</sequence>
<evidence type="ECO:0000313" key="3">
    <source>
        <dbReference type="Proteomes" id="UP000824469"/>
    </source>
</evidence>
<dbReference type="Proteomes" id="UP000824469">
    <property type="component" value="Unassembled WGS sequence"/>
</dbReference>
<reference evidence="2 3" key="1">
    <citation type="journal article" date="2021" name="Nat. Plants">
        <title>The Taxus genome provides insights into paclitaxel biosynthesis.</title>
        <authorList>
            <person name="Xiong X."/>
            <person name="Gou J."/>
            <person name="Liao Q."/>
            <person name="Li Y."/>
            <person name="Zhou Q."/>
            <person name="Bi G."/>
            <person name="Li C."/>
            <person name="Du R."/>
            <person name="Wang X."/>
            <person name="Sun T."/>
            <person name="Guo L."/>
            <person name="Liang H."/>
            <person name="Lu P."/>
            <person name="Wu Y."/>
            <person name="Zhang Z."/>
            <person name="Ro D.K."/>
            <person name="Shang Y."/>
            <person name="Huang S."/>
            <person name="Yan J."/>
        </authorList>
    </citation>
    <scope>NUCLEOTIDE SEQUENCE [LARGE SCALE GENOMIC DNA]</scope>
    <source>
        <strain evidence="2">Ta-2019</strain>
    </source>
</reference>
<keyword evidence="3" id="KW-1185">Reference proteome</keyword>
<feature type="non-terminal residue" evidence="2">
    <location>
        <position position="1"/>
    </location>
</feature>
<feature type="compositionally biased region" description="Polar residues" evidence="1">
    <location>
        <begin position="13"/>
        <end position="23"/>
    </location>
</feature>
<feature type="non-terminal residue" evidence="2">
    <location>
        <position position="51"/>
    </location>
</feature>
<feature type="compositionally biased region" description="Basic and acidic residues" evidence="1">
    <location>
        <begin position="1"/>
        <end position="12"/>
    </location>
</feature>
<feature type="region of interest" description="Disordered" evidence="1">
    <location>
        <begin position="1"/>
        <end position="51"/>
    </location>
</feature>
<accession>A0AA38CEZ4</accession>
<name>A0AA38CEZ4_TAXCH</name>
<evidence type="ECO:0000256" key="1">
    <source>
        <dbReference type="SAM" id="MobiDB-lite"/>
    </source>
</evidence>
<evidence type="ECO:0000313" key="2">
    <source>
        <dbReference type="EMBL" id="KAH9300096.1"/>
    </source>
</evidence>
<gene>
    <name evidence="2" type="ORF">KI387_011679</name>
</gene>
<organism evidence="2 3">
    <name type="scientific">Taxus chinensis</name>
    <name type="common">Chinese yew</name>
    <name type="synonym">Taxus wallichiana var. chinensis</name>
    <dbReference type="NCBI Taxonomy" id="29808"/>
    <lineage>
        <taxon>Eukaryota</taxon>
        <taxon>Viridiplantae</taxon>
        <taxon>Streptophyta</taxon>
        <taxon>Embryophyta</taxon>
        <taxon>Tracheophyta</taxon>
        <taxon>Spermatophyta</taxon>
        <taxon>Pinopsida</taxon>
        <taxon>Pinidae</taxon>
        <taxon>Conifers II</taxon>
        <taxon>Cupressales</taxon>
        <taxon>Taxaceae</taxon>
        <taxon>Taxus</taxon>
    </lineage>
</organism>
<protein>
    <submittedName>
        <fullName evidence="2">Uncharacterized protein</fullName>
    </submittedName>
</protein>
<dbReference type="EMBL" id="JAHRHJ020000009">
    <property type="protein sequence ID" value="KAH9300096.1"/>
    <property type="molecule type" value="Genomic_DNA"/>
</dbReference>
<proteinExistence type="predicted"/>
<comment type="caution">
    <text evidence="2">The sequence shown here is derived from an EMBL/GenBank/DDBJ whole genome shotgun (WGS) entry which is preliminary data.</text>
</comment>
<dbReference type="AlphaFoldDB" id="A0AA38CEZ4"/>